<dbReference type="GO" id="GO:0006370">
    <property type="term" value="P:7-methylguanosine mRNA capping"/>
    <property type="evidence" value="ECO:0007669"/>
    <property type="project" value="TreeGrafter"/>
</dbReference>
<feature type="region of interest" description="Disordered" evidence="2">
    <location>
        <begin position="65"/>
        <end position="90"/>
    </location>
</feature>
<dbReference type="Pfam" id="PF12697">
    <property type="entry name" value="Abhydrolase_6"/>
    <property type="match status" value="1"/>
</dbReference>
<dbReference type="Proteomes" id="UP000284375">
    <property type="component" value="Unassembled WGS sequence"/>
</dbReference>
<gene>
    <name evidence="4" type="ORF">VSDG_08140</name>
</gene>
<dbReference type="InterPro" id="IPR016130">
    <property type="entry name" value="Tyr_Pase_AS"/>
</dbReference>
<dbReference type="InterPro" id="IPR057023">
    <property type="entry name" value="PTP-SAK"/>
</dbReference>
<name>A0A423VHC6_CYTCH</name>
<dbReference type="PROSITE" id="PS50056">
    <property type="entry name" value="TYR_PHOSPHATASE_2"/>
    <property type="match status" value="1"/>
</dbReference>
<evidence type="ECO:0000256" key="1">
    <source>
        <dbReference type="ARBA" id="ARBA00022801"/>
    </source>
</evidence>
<dbReference type="EMBL" id="LJZO01000051">
    <property type="protein sequence ID" value="ROV90290.1"/>
    <property type="molecule type" value="Genomic_DNA"/>
</dbReference>
<dbReference type="FunFam" id="3.90.190.10:FF:000090">
    <property type="entry name" value="Dual specificity phosphatase catalytic domain protein"/>
    <property type="match status" value="1"/>
</dbReference>
<evidence type="ECO:0000256" key="2">
    <source>
        <dbReference type="SAM" id="MobiDB-lite"/>
    </source>
</evidence>
<proteinExistence type="predicted"/>
<dbReference type="PANTHER" id="PTHR10367:SF25">
    <property type="entry name" value="DUAL SPECIFICITY PHOSPHATASE CATALYTIC DOMAIN PROTEIN (AFU_ORTHOLOGUE AFUA_1G03540)"/>
    <property type="match status" value="1"/>
</dbReference>
<dbReference type="InterPro" id="IPR029058">
    <property type="entry name" value="AB_hydrolase_fold"/>
</dbReference>
<dbReference type="GO" id="GO:0016791">
    <property type="term" value="F:phosphatase activity"/>
    <property type="evidence" value="ECO:0007669"/>
    <property type="project" value="UniProtKB-ARBA"/>
</dbReference>
<comment type="caution">
    <text evidence="4">The sequence shown here is derived from an EMBL/GenBank/DDBJ whole genome shotgun (WGS) entry which is preliminary data.</text>
</comment>
<dbReference type="SUPFAM" id="SSF52799">
    <property type="entry name" value="(Phosphotyrosine protein) phosphatases II"/>
    <property type="match status" value="1"/>
</dbReference>
<dbReference type="AlphaFoldDB" id="A0A423VHC6"/>
<dbReference type="Pfam" id="PF22784">
    <property type="entry name" value="PTP-SAK"/>
    <property type="match status" value="1"/>
</dbReference>
<dbReference type="SUPFAM" id="SSF53474">
    <property type="entry name" value="alpha/beta-Hydrolases"/>
    <property type="match status" value="1"/>
</dbReference>
<dbReference type="InterPro" id="IPR051029">
    <property type="entry name" value="mRNA_Capping_Enz/RNA_Phosphat"/>
</dbReference>
<feature type="compositionally biased region" description="Basic and acidic residues" evidence="2">
    <location>
        <begin position="412"/>
        <end position="426"/>
    </location>
</feature>
<evidence type="ECO:0000313" key="5">
    <source>
        <dbReference type="Proteomes" id="UP000284375"/>
    </source>
</evidence>
<dbReference type="InterPro" id="IPR000387">
    <property type="entry name" value="Tyr_Pase_dom"/>
</dbReference>
<evidence type="ECO:0000313" key="4">
    <source>
        <dbReference type="EMBL" id="ROV90290.1"/>
    </source>
</evidence>
<dbReference type="PROSITE" id="PS00383">
    <property type="entry name" value="TYR_PHOSPHATASE_1"/>
    <property type="match status" value="1"/>
</dbReference>
<accession>A0A423VHC6</accession>
<dbReference type="Gene3D" id="3.40.50.1820">
    <property type="entry name" value="alpha/beta hydrolase"/>
    <property type="match status" value="1"/>
</dbReference>
<dbReference type="InterPro" id="IPR029021">
    <property type="entry name" value="Prot-tyrosine_phosphatase-like"/>
</dbReference>
<feature type="compositionally biased region" description="Polar residues" evidence="2">
    <location>
        <begin position="74"/>
        <end position="90"/>
    </location>
</feature>
<dbReference type="STRING" id="252740.A0A423VHC6"/>
<evidence type="ECO:0000259" key="3">
    <source>
        <dbReference type="PROSITE" id="PS50056"/>
    </source>
</evidence>
<feature type="region of interest" description="Disordered" evidence="2">
    <location>
        <begin position="412"/>
        <end position="449"/>
    </location>
</feature>
<dbReference type="InterPro" id="IPR000073">
    <property type="entry name" value="AB_hydrolase_1"/>
</dbReference>
<feature type="domain" description="Tyrosine specific protein phosphatases" evidence="3">
    <location>
        <begin position="598"/>
        <end position="667"/>
    </location>
</feature>
<dbReference type="FunFam" id="3.40.50.1820:FF:000273">
    <property type="entry name" value="Dual specificity phosphatase catalytic domain protein"/>
    <property type="match status" value="1"/>
</dbReference>
<dbReference type="PANTHER" id="PTHR10367">
    <property type="entry name" value="MRNA-CAPPING ENZYME"/>
    <property type="match status" value="1"/>
</dbReference>
<feature type="compositionally biased region" description="Polar residues" evidence="2">
    <location>
        <begin position="432"/>
        <end position="446"/>
    </location>
</feature>
<dbReference type="Gene3D" id="3.90.190.10">
    <property type="entry name" value="Protein tyrosine phosphatase superfamily"/>
    <property type="match status" value="1"/>
</dbReference>
<protein>
    <recommendedName>
        <fullName evidence="3">Tyrosine specific protein phosphatases domain-containing protein</fullName>
    </recommendedName>
</protein>
<sequence>MASSSSSVFSNAATGRHIVDWIHQIQQIQPSLKSPSSRITTLSTATVVAVLLTVWYWKRMATEPNKPAGGSTKAKASNQQPVIHDPNTTDPEFLREHSEIKSFTTSHFTYPGIRVFYKPHNHLDELPAEPAPLPLLVFVHGLGGSVAQFHQLLTSLTHNSSCLAVDLPGCGVSKFAPTSWEAYTNEALVELLETIIESYRDKKAGQSVILIGHSMGCALSARLASPGTSKLADHVTGLVAICPPAGPPTEAQVNTFRKLLRIPTPIFNLWRAWDTRGGPDSASVKRFVGAEADMESKRSQYRFNRQSRTPVWRRMAWGSLPVYENGVPKGGIADEQVWATLNIPIFLIGGGKDHITPANKIEALAESLGAGVSAPDDGSRDTQQPIVDAAAPVDTSVAVSKPAESIDEISEEHFHRERKTTSKEQALETEDPTTPQELNMVNTPPQTSHPPKFVKCTVLGRGTHAMIYTQECSHILASIIADFLSQHVTGRLSRSWQLQHLNKKNGKWDVKNLAKWKSVEPVSKPIAGIFRAMKTMREIDDEHSPDKFVEKWGGLVRDIVDLSKDTPVYDPAGLERAGVRYHKFPTVSKVPPTDDEVDGFVKLVDRLREEQRKRAAEEAWDEKAEHAIGVHCHYGFNRTGYFIACYLVEKCGFGVQQAIDAFAEARPKGRVENRIRHSHFKDQLFVRYSELRTQGS</sequence>
<dbReference type="CDD" id="cd14502">
    <property type="entry name" value="RNA_5'-triphosphatase"/>
    <property type="match status" value="1"/>
</dbReference>
<dbReference type="OrthoDB" id="428974at2759"/>
<reference evidence="4 5" key="1">
    <citation type="submission" date="2015-09" db="EMBL/GenBank/DDBJ databases">
        <title>Host preference determinants of Valsa canker pathogens revealed by comparative genomics.</title>
        <authorList>
            <person name="Yin Z."/>
            <person name="Huang L."/>
        </authorList>
    </citation>
    <scope>NUCLEOTIDE SEQUENCE [LARGE SCALE GENOMIC DNA]</scope>
    <source>
        <strain evidence="4 5">YSFL</strain>
    </source>
</reference>
<dbReference type="GO" id="GO:0004484">
    <property type="term" value="F:mRNA guanylyltransferase activity"/>
    <property type="evidence" value="ECO:0007669"/>
    <property type="project" value="TreeGrafter"/>
</dbReference>
<keyword evidence="5" id="KW-1185">Reference proteome</keyword>
<organism evidence="4 5">
    <name type="scientific">Cytospora chrysosperma</name>
    <name type="common">Cytospora canker fungus</name>
    <name type="synonym">Sphaeria chrysosperma</name>
    <dbReference type="NCBI Taxonomy" id="252740"/>
    <lineage>
        <taxon>Eukaryota</taxon>
        <taxon>Fungi</taxon>
        <taxon>Dikarya</taxon>
        <taxon>Ascomycota</taxon>
        <taxon>Pezizomycotina</taxon>
        <taxon>Sordariomycetes</taxon>
        <taxon>Sordariomycetidae</taxon>
        <taxon>Diaporthales</taxon>
        <taxon>Cytosporaceae</taxon>
        <taxon>Cytospora</taxon>
    </lineage>
</organism>
<keyword evidence="1" id="KW-0378">Hydrolase</keyword>